<keyword evidence="3 6" id="KW-0812">Transmembrane</keyword>
<feature type="transmembrane region" description="Helical" evidence="6">
    <location>
        <begin position="210"/>
        <end position="229"/>
    </location>
</feature>
<evidence type="ECO:0000256" key="5">
    <source>
        <dbReference type="ARBA" id="ARBA00023136"/>
    </source>
</evidence>
<dbReference type="PANTHER" id="PTHR10010">
    <property type="entry name" value="SOLUTE CARRIER FAMILY 34 SODIUM PHOSPHATE , MEMBER 2-RELATED"/>
    <property type="match status" value="1"/>
</dbReference>
<dbReference type="RefSeq" id="WP_053248623.1">
    <property type="nucleotide sequence ID" value="NZ_LGAP01000003.1"/>
</dbReference>
<dbReference type="Proteomes" id="UP000037425">
    <property type="component" value="Unassembled WGS sequence"/>
</dbReference>
<keyword evidence="4 6" id="KW-1133">Transmembrane helix</keyword>
<dbReference type="PATRIC" id="fig|106592.7.peg.4721"/>
<gene>
    <name evidence="7" type="ORF">AC244_09785</name>
</gene>
<feature type="transmembrane region" description="Helical" evidence="6">
    <location>
        <begin position="136"/>
        <end position="154"/>
    </location>
</feature>
<dbReference type="NCBIfam" id="NF037997">
    <property type="entry name" value="Na_Pi_symport"/>
    <property type="match status" value="1"/>
</dbReference>
<evidence type="ECO:0000256" key="1">
    <source>
        <dbReference type="ARBA" id="ARBA00004651"/>
    </source>
</evidence>
<evidence type="ECO:0000256" key="4">
    <source>
        <dbReference type="ARBA" id="ARBA00022989"/>
    </source>
</evidence>
<reference evidence="8" key="1">
    <citation type="submission" date="2015-07" db="EMBL/GenBank/DDBJ databases">
        <title>Whole genome sequence of an Ensifer adhaerens strain isolated from a cave pool in the Wind Cave National Park.</title>
        <authorList>
            <person name="Eng W.W.H."/>
            <person name="Gan H.M."/>
            <person name="Barton H.A."/>
            <person name="Savka M.A."/>
        </authorList>
    </citation>
    <scope>NUCLEOTIDE SEQUENCE [LARGE SCALE GENOMIC DNA]</scope>
    <source>
        <strain evidence="8">SD006</strain>
    </source>
</reference>
<comment type="subcellular location">
    <subcellularLocation>
        <location evidence="1">Cell membrane</location>
        <topology evidence="1">Multi-pass membrane protein</topology>
    </subcellularLocation>
</comment>
<keyword evidence="2" id="KW-1003">Cell membrane</keyword>
<proteinExistence type="predicted"/>
<sequence>MNLSAVALELAAATVLLLYAVSLVKKGVEAACGDVVTRAVGGAGGRPRAAAYGCLIAIALQSSTAVAILAAGFAVSGALSLDVGLAVLLGADLGSALVVKILSFDLHWLAPLLIAGGGLLHLKARSRKPVEAGRAVLGIGLLLLSLQMIGHATLPLGQSPLLPAAIDMLGKDPLTVMIVAAVFTWGLHSSVAAILLILTLAAKGLLPLDVGIPLILGVNLGGGLIALWLTRGLKIEGRRLPLGNLFFRALFSAAVFALFSMQVSFAWLPGETVAAKLVNLHVLFNAALVLLGLVSCGLMARFVRLLTPENAGGKEAGLAAHASALDRSLIDKPAQALAAAAREVLHMGNMIMRMLEPVMGVIASPTPETVNALRRVDEDIHRAHSEIKLFIAAVNRGVLTEEQSRRGIELTEAAIHLEYAGDVVSKSLLRMAEERLEGAGAFSTAGWHELMALHAAVFSNVKLAANLLVSPEPVIAREMVRQKEHVRRLVQESSQSHLERLRQGVVASIHSSDMHLEIVRALKELNSLVTTMAYPRLRETGDLLESRLVPAA</sequence>
<dbReference type="OrthoDB" id="5778511at2"/>
<dbReference type="InterPro" id="IPR003841">
    <property type="entry name" value="Na/Pi_transpt"/>
</dbReference>
<evidence type="ECO:0000256" key="3">
    <source>
        <dbReference type="ARBA" id="ARBA00022692"/>
    </source>
</evidence>
<accession>A0A0L8C005</accession>
<dbReference type="GO" id="GO:0005436">
    <property type="term" value="F:sodium:phosphate symporter activity"/>
    <property type="evidence" value="ECO:0007669"/>
    <property type="project" value="InterPro"/>
</dbReference>
<dbReference type="AlphaFoldDB" id="A0A0L8C005"/>
<dbReference type="InterPro" id="IPR038078">
    <property type="entry name" value="PhoU-like_sf"/>
</dbReference>
<evidence type="ECO:0000256" key="6">
    <source>
        <dbReference type="SAM" id="Phobius"/>
    </source>
</evidence>
<organism evidence="7 8">
    <name type="scientific">Ensifer adhaerens</name>
    <name type="common">Sinorhizobium morelense</name>
    <dbReference type="NCBI Taxonomy" id="106592"/>
    <lineage>
        <taxon>Bacteria</taxon>
        <taxon>Pseudomonadati</taxon>
        <taxon>Pseudomonadota</taxon>
        <taxon>Alphaproteobacteria</taxon>
        <taxon>Hyphomicrobiales</taxon>
        <taxon>Rhizobiaceae</taxon>
        <taxon>Sinorhizobium/Ensifer group</taxon>
        <taxon>Ensifer</taxon>
    </lineage>
</organism>
<dbReference type="GO" id="GO:0005886">
    <property type="term" value="C:plasma membrane"/>
    <property type="evidence" value="ECO:0007669"/>
    <property type="project" value="UniProtKB-SubCell"/>
</dbReference>
<dbReference type="Gene3D" id="1.20.58.220">
    <property type="entry name" value="Phosphate transport system protein phou homolog 2, domain 2"/>
    <property type="match status" value="1"/>
</dbReference>
<feature type="transmembrane region" description="Helical" evidence="6">
    <location>
        <begin position="174"/>
        <end position="198"/>
    </location>
</feature>
<feature type="transmembrane region" description="Helical" evidence="6">
    <location>
        <begin position="249"/>
        <end position="268"/>
    </location>
</feature>
<dbReference type="SUPFAM" id="SSF109755">
    <property type="entry name" value="PhoU-like"/>
    <property type="match status" value="1"/>
</dbReference>
<keyword evidence="5 6" id="KW-0472">Membrane</keyword>
<dbReference type="Pfam" id="PF02690">
    <property type="entry name" value="Na_Pi_cotrans"/>
    <property type="match status" value="1"/>
</dbReference>
<protein>
    <submittedName>
        <fullName evidence="7">Na+ cotransporter</fullName>
    </submittedName>
</protein>
<name>A0A0L8C005_ENSAD</name>
<dbReference type="GO" id="GO:0044341">
    <property type="term" value="P:sodium-dependent phosphate transport"/>
    <property type="evidence" value="ECO:0007669"/>
    <property type="project" value="InterPro"/>
</dbReference>
<dbReference type="PANTHER" id="PTHR10010:SF46">
    <property type="entry name" value="SODIUM-DEPENDENT PHOSPHATE TRANSPORT PROTEIN 2B"/>
    <property type="match status" value="1"/>
</dbReference>
<evidence type="ECO:0000256" key="2">
    <source>
        <dbReference type="ARBA" id="ARBA00022475"/>
    </source>
</evidence>
<feature type="transmembrane region" description="Helical" evidence="6">
    <location>
        <begin position="280"/>
        <end position="300"/>
    </location>
</feature>
<feature type="transmembrane region" description="Helical" evidence="6">
    <location>
        <begin position="108"/>
        <end position="124"/>
    </location>
</feature>
<evidence type="ECO:0000313" key="8">
    <source>
        <dbReference type="Proteomes" id="UP000037425"/>
    </source>
</evidence>
<comment type="caution">
    <text evidence="7">The sequence shown here is derived from an EMBL/GenBank/DDBJ whole genome shotgun (WGS) entry which is preliminary data.</text>
</comment>
<evidence type="ECO:0000313" key="7">
    <source>
        <dbReference type="EMBL" id="KOF20168.1"/>
    </source>
</evidence>
<dbReference type="EMBL" id="LGAP01000003">
    <property type="protein sequence ID" value="KOF20168.1"/>
    <property type="molecule type" value="Genomic_DNA"/>
</dbReference>